<keyword evidence="2" id="KW-1185">Reference proteome</keyword>
<dbReference type="AlphaFoldDB" id="A0A4R5UI45"/>
<gene>
    <name evidence="1" type="ORF">E2F50_15110</name>
</gene>
<dbReference type="RefSeq" id="WP_133316978.1">
    <property type="nucleotide sequence ID" value="NZ_SMTL01000003.1"/>
</dbReference>
<name>A0A4R5UI45_9HYPH</name>
<sequence>MSNDMLRSFFLGGFECSSHRRADGVRLDLLRTTTHDVLAGSDYRQLQNCGISTVRDGLRWHLIEVSPGQYDWSSFLPMLRGAAECQTEVIWDLCHYGWPDHLDIWSPEFVSSFSRFAAAAAELIRSETGRSGLYCPVNEMSFWAWAGGDSEKINPCATGRGAELKRQLVRAAIAATDEIRKVDPQARFITAEPLINVSGGSGDQAWQTEAENYRLSQFEATDLLTGCLEPELGGRIDNIDFIGLNFYPDNQWYLGGSTIPLGHHSYRPLSDMLVEAYERYRRPLVISETGAEGSAAPAWMHYVCSEVEDALRRGVPIKGICLYPVLDYPGWENDRTCEVGLLGTPGPGGERQVHHRLLDEMRRYGHLSDLARKAGSFADA</sequence>
<dbReference type="EMBL" id="SMTL01000003">
    <property type="protein sequence ID" value="TDK35557.1"/>
    <property type="molecule type" value="Genomic_DNA"/>
</dbReference>
<reference evidence="1 2" key="1">
    <citation type="submission" date="2019-03" db="EMBL/GenBank/DDBJ databases">
        <title>Rhizobium sp. nov., an bacterium isolated from biocrust in Mu Us Desert.</title>
        <authorList>
            <person name="Lixiong L."/>
        </authorList>
    </citation>
    <scope>NUCLEOTIDE SEQUENCE [LARGE SCALE GENOMIC DNA]</scope>
    <source>
        <strain evidence="1 2">SPY-1</strain>
    </source>
</reference>
<dbReference type="SUPFAM" id="SSF51445">
    <property type="entry name" value="(Trans)glycosidases"/>
    <property type="match status" value="1"/>
</dbReference>
<dbReference type="InterPro" id="IPR017853">
    <property type="entry name" value="GH"/>
</dbReference>
<comment type="caution">
    <text evidence="1">The sequence shown here is derived from an EMBL/GenBank/DDBJ whole genome shotgun (WGS) entry which is preliminary data.</text>
</comment>
<dbReference type="Proteomes" id="UP000295238">
    <property type="component" value="Unassembled WGS sequence"/>
</dbReference>
<evidence type="ECO:0000313" key="2">
    <source>
        <dbReference type="Proteomes" id="UP000295238"/>
    </source>
</evidence>
<accession>A0A4R5UI45</accession>
<dbReference type="Gene3D" id="3.20.20.80">
    <property type="entry name" value="Glycosidases"/>
    <property type="match status" value="1"/>
</dbReference>
<dbReference type="OrthoDB" id="9816564at2"/>
<protein>
    <submittedName>
        <fullName evidence="1">Beta-glucosidase</fullName>
    </submittedName>
</protein>
<organism evidence="1 2">
    <name type="scientific">Rhizobium deserti</name>
    <dbReference type="NCBI Taxonomy" id="2547961"/>
    <lineage>
        <taxon>Bacteria</taxon>
        <taxon>Pseudomonadati</taxon>
        <taxon>Pseudomonadota</taxon>
        <taxon>Alphaproteobacteria</taxon>
        <taxon>Hyphomicrobiales</taxon>
        <taxon>Rhizobiaceae</taxon>
        <taxon>Rhizobium/Agrobacterium group</taxon>
        <taxon>Rhizobium</taxon>
    </lineage>
</organism>
<evidence type="ECO:0000313" key="1">
    <source>
        <dbReference type="EMBL" id="TDK35557.1"/>
    </source>
</evidence>
<proteinExistence type="predicted"/>